<dbReference type="STRING" id="471852.Tcur_1436"/>
<sequence>MSEHSSRRPGVLVSDDPADNGWMLEELALPGIRHAVVCSRDGLPLAHPASTPREDAERLSAACAGLATLGQGLADSIDASSPADAPPMGLPQEVIIKYDGGILFVRGAARNTALAVLAERSIDPALVARQMQKQVDKIGRGMNAAARVPGS</sequence>
<evidence type="ECO:0000259" key="1">
    <source>
        <dbReference type="SMART" id="SM00960"/>
    </source>
</evidence>
<protein>
    <submittedName>
        <fullName evidence="2">Roadblock/LC7 family protein</fullName>
    </submittedName>
</protein>
<name>D1AAK5_THECD</name>
<dbReference type="OrthoDB" id="5187023at2"/>
<dbReference type="PANTHER" id="PTHR36222">
    <property type="entry name" value="SERINE PROTEASE INHIBITOR RV3364C"/>
    <property type="match status" value="1"/>
</dbReference>
<feature type="domain" description="Roadblock/LAMTOR2" evidence="1">
    <location>
        <begin position="21"/>
        <end position="118"/>
    </location>
</feature>
<evidence type="ECO:0000313" key="2">
    <source>
        <dbReference type="EMBL" id="ACY97015.1"/>
    </source>
</evidence>
<dbReference type="KEGG" id="tcu:Tcur_1436"/>
<keyword evidence="3" id="KW-1185">Reference proteome</keyword>
<dbReference type="InterPro" id="IPR004942">
    <property type="entry name" value="Roadblock/LAMTOR2_dom"/>
</dbReference>
<accession>D1AAK5</accession>
<dbReference type="HOGENOM" id="CLU_094585_2_1_11"/>
<dbReference type="InterPro" id="IPR053141">
    <property type="entry name" value="Mycobact_SerProt_Inhib_Rv3364c"/>
</dbReference>
<dbReference type="PANTHER" id="PTHR36222:SF1">
    <property type="entry name" value="SERINE PROTEASE INHIBITOR RV3364C"/>
    <property type="match status" value="1"/>
</dbReference>
<evidence type="ECO:0000313" key="3">
    <source>
        <dbReference type="Proteomes" id="UP000001918"/>
    </source>
</evidence>
<gene>
    <name evidence="2" type="ordered locus">Tcur_1436</name>
</gene>
<dbReference type="AlphaFoldDB" id="D1AAK5"/>
<dbReference type="SMART" id="SM00960">
    <property type="entry name" value="Robl_LC7"/>
    <property type="match status" value="1"/>
</dbReference>
<dbReference type="Gene3D" id="3.30.450.30">
    <property type="entry name" value="Dynein light chain 2a, cytoplasmic"/>
    <property type="match status" value="1"/>
</dbReference>
<dbReference type="EMBL" id="CP001738">
    <property type="protein sequence ID" value="ACY97015.1"/>
    <property type="molecule type" value="Genomic_DNA"/>
</dbReference>
<dbReference type="SUPFAM" id="SSF103196">
    <property type="entry name" value="Roadblock/LC7 domain"/>
    <property type="match status" value="1"/>
</dbReference>
<dbReference type="Pfam" id="PF03259">
    <property type="entry name" value="Robl_LC7"/>
    <property type="match status" value="1"/>
</dbReference>
<dbReference type="eggNOG" id="COG2018">
    <property type="taxonomic scope" value="Bacteria"/>
</dbReference>
<proteinExistence type="predicted"/>
<reference evidence="2 3" key="1">
    <citation type="journal article" date="2011" name="Stand. Genomic Sci.">
        <title>Complete genome sequence of Thermomonospora curvata type strain (B9).</title>
        <authorList>
            <person name="Chertkov O."/>
            <person name="Sikorski J."/>
            <person name="Nolan M."/>
            <person name="Lapidus A."/>
            <person name="Lucas S."/>
            <person name="Del Rio T.G."/>
            <person name="Tice H."/>
            <person name="Cheng J.F."/>
            <person name="Goodwin L."/>
            <person name="Pitluck S."/>
            <person name="Liolios K."/>
            <person name="Ivanova N."/>
            <person name="Mavromatis K."/>
            <person name="Mikhailova N."/>
            <person name="Ovchinnikova G."/>
            <person name="Pati A."/>
            <person name="Chen A."/>
            <person name="Palaniappan K."/>
            <person name="Djao O.D."/>
            <person name="Land M."/>
            <person name="Hauser L."/>
            <person name="Chang Y.J."/>
            <person name="Jeffries C.D."/>
            <person name="Brettin T."/>
            <person name="Han C."/>
            <person name="Detter J.C."/>
            <person name="Rohde M."/>
            <person name="Goker M."/>
            <person name="Woyke T."/>
            <person name="Bristow J."/>
            <person name="Eisen J.A."/>
            <person name="Markowitz V."/>
            <person name="Hugenholtz P."/>
            <person name="Klenk H.P."/>
            <person name="Kyrpides N.C."/>
        </authorList>
    </citation>
    <scope>NUCLEOTIDE SEQUENCE [LARGE SCALE GENOMIC DNA]</scope>
    <source>
        <strain evidence="3">ATCC 19995 / DSM 43183 / JCM 3096 / KCTC 9072 / NBRC 15933 / NCIMB 10081 / Henssen B9</strain>
    </source>
</reference>
<dbReference type="Proteomes" id="UP000001918">
    <property type="component" value="Chromosome"/>
</dbReference>
<dbReference type="RefSeq" id="WP_012851799.1">
    <property type="nucleotide sequence ID" value="NC_013510.1"/>
</dbReference>
<organism evidence="2 3">
    <name type="scientific">Thermomonospora curvata (strain ATCC 19995 / DSM 43183 / JCM 3096 / KCTC 9072 / NBRC 15933 / NCIMB 10081 / Henssen B9)</name>
    <dbReference type="NCBI Taxonomy" id="471852"/>
    <lineage>
        <taxon>Bacteria</taxon>
        <taxon>Bacillati</taxon>
        <taxon>Actinomycetota</taxon>
        <taxon>Actinomycetes</taxon>
        <taxon>Streptosporangiales</taxon>
        <taxon>Thermomonosporaceae</taxon>
        <taxon>Thermomonospora</taxon>
    </lineage>
</organism>